<dbReference type="AlphaFoldDB" id="A0A6P1NQN8"/>
<dbReference type="InterPro" id="IPR004360">
    <property type="entry name" value="Glyas_Fos-R_dOase_dom"/>
</dbReference>
<dbReference type="KEGG" id="psey:GU243_16745"/>
<dbReference type="PROSITE" id="PS51819">
    <property type="entry name" value="VOC"/>
    <property type="match status" value="1"/>
</dbReference>
<dbReference type="Proteomes" id="UP000464186">
    <property type="component" value="Chromosome"/>
</dbReference>
<evidence type="ECO:0000259" key="2">
    <source>
        <dbReference type="PROSITE" id="PS51819"/>
    </source>
</evidence>
<feature type="region of interest" description="Disordered" evidence="1">
    <location>
        <begin position="190"/>
        <end position="210"/>
    </location>
</feature>
<dbReference type="PANTHER" id="PTHR21366:SF14">
    <property type="entry name" value="GLYOXALASE DOMAIN-CONTAINING PROTEIN 5"/>
    <property type="match status" value="1"/>
</dbReference>
<dbReference type="SUPFAM" id="SSF54593">
    <property type="entry name" value="Glyoxalase/Bleomycin resistance protein/Dihydroxybiphenyl dioxygenase"/>
    <property type="match status" value="1"/>
</dbReference>
<evidence type="ECO:0000256" key="1">
    <source>
        <dbReference type="SAM" id="MobiDB-lite"/>
    </source>
</evidence>
<name>A0A6P1NQN8_9MICC</name>
<accession>A0A6P1NQN8</accession>
<dbReference type="InterPro" id="IPR029068">
    <property type="entry name" value="Glyas_Bleomycin-R_OHBP_Dase"/>
</dbReference>
<dbReference type="InterPro" id="IPR050383">
    <property type="entry name" value="GlyoxalaseI/FosfomycinResist"/>
</dbReference>
<evidence type="ECO:0000313" key="3">
    <source>
        <dbReference type="EMBL" id="QHK21087.1"/>
    </source>
</evidence>
<keyword evidence="3" id="KW-0223">Dioxygenase</keyword>
<feature type="domain" description="VOC" evidence="2">
    <location>
        <begin position="22"/>
        <end position="141"/>
    </location>
</feature>
<dbReference type="GO" id="GO:0051213">
    <property type="term" value="F:dioxygenase activity"/>
    <property type="evidence" value="ECO:0007669"/>
    <property type="project" value="UniProtKB-KW"/>
</dbReference>
<proteinExistence type="predicted"/>
<dbReference type="PANTHER" id="PTHR21366">
    <property type="entry name" value="GLYOXALASE FAMILY PROTEIN"/>
    <property type="match status" value="1"/>
</dbReference>
<reference evidence="3 4" key="1">
    <citation type="submission" date="2020-01" db="EMBL/GenBank/DDBJ databases">
        <title>Pseudarthrobacter psychrotolerans sp. nov., isolated from antarctic soil.</title>
        <authorList>
            <person name="Shin Y."/>
            <person name="Park W."/>
        </authorList>
    </citation>
    <scope>NUCLEOTIDE SEQUENCE [LARGE SCALE GENOMIC DNA]</scope>
    <source>
        <strain evidence="3 4">YJ56</strain>
    </source>
</reference>
<dbReference type="EMBL" id="CP047898">
    <property type="protein sequence ID" value="QHK21087.1"/>
    <property type="molecule type" value="Genomic_DNA"/>
</dbReference>
<keyword evidence="3" id="KW-0560">Oxidoreductase</keyword>
<keyword evidence="4" id="KW-1185">Reference proteome</keyword>
<gene>
    <name evidence="3" type="ORF">GU243_16745</name>
</gene>
<evidence type="ECO:0000313" key="4">
    <source>
        <dbReference type="Proteomes" id="UP000464186"/>
    </source>
</evidence>
<protein>
    <submittedName>
        <fullName evidence="3">Extradiol dioxygenase</fullName>
    </submittedName>
</protein>
<dbReference type="InterPro" id="IPR037523">
    <property type="entry name" value="VOC_core"/>
</dbReference>
<dbReference type="Pfam" id="PF00903">
    <property type="entry name" value="Glyoxalase"/>
    <property type="match status" value="1"/>
</dbReference>
<dbReference type="Gene3D" id="3.10.180.10">
    <property type="entry name" value="2,3-Dihydroxybiphenyl 1,2-Dioxygenase, domain 1"/>
    <property type="match status" value="1"/>
</dbReference>
<sequence length="237" mass="26639">MSTNEQSNYLRNPKPRPITAPKLHHATFMTMDVDAMVHFYELVCGLQPVYYSSHAAWLTNDEANHRIALLRLPGTKPPVDKPHTAGLHHTAFEYATFDQWLDNYERLRDQGILPAVCLDHGMTMSMYYVDPDGNGIEIQVDNFGDWGLSKEWMWAAQEFSEDQVGPQFDPEKLVQARRDGLDGDQIHKSAYAGKYRPDNESPDMSFPDPWPARIAANPALADGVPFPPSADVAPGID</sequence>
<organism evidence="3 4">
    <name type="scientific">Pseudarthrobacter psychrotolerans</name>
    <dbReference type="NCBI Taxonomy" id="2697569"/>
    <lineage>
        <taxon>Bacteria</taxon>
        <taxon>Bacillati</taxon>
        <taxon>Actinomycetota</taxon>
        <taxon>Actinomycetes</taxon>
        <taxon>Micrococcales</taxon>
        <taxon>Micrococcaceae</taxon>
        <taxon>Pseudarthrobacter</taxon>
    </lineage>
</organism>